<dbReference type="GeneID" id="94582366"/>
<gene>
    <name evidence="1" type="ORF">YALI1_A09021g</name>
</gene>
<dbReference type="RefSeq" id="XP_068137807.1">
    <property type="nucleotide sequence ID" value="XM_068281706.1"/>
</dbReference>
<accession>A0A1D8N475</accession>
<name>A0A1D8N475_YARLL</name>
<dbReference type="Proteomes" id="UP000182444">
    <property type="component" value="Chromosome 1A"/>
</dbReference>
<protein>
    <submittedName>
        <fullName evidence="1">Uncharacterized protein</fullName>
    </submittedName>
</protein>
<reference evidence="1 2" key="1">
    <citation type="journal article" date="2016" name="PLoS ONE">
        <title>Sequence Assembly of Yarrowia lipolytica Strain W29/CLIB89 Shows Transposable Element Diversity.</title>
        <authorList>
            <person name="Magnan C."/>
            <person name="Yu J."/>
            <person name="Chang I."/>
            <person name="Jahn E."/>
            <person name="Kanomata Y."/>
            <person name="Wu J."/>
            <person name="Zeller M."/>
            <person name="Oakes M."/>
            <person name="Baldi P."/>
            <person name="Sandmeyer S."/>
        </authorList>
    </citation>
    <scope>NUCLEOTIDE SEQUENCE [LARGE SCALE GENOMIC DNA]</scope>
    <source>
        <strain evidence="2">CLIB89(W29)</strain>
    </source>
</reference>
<dbReference type="AlphaFoldDB" id="A0A1D8N475"/>
<proteinExistence type="predicted"/>
<dbReference type="VEuPathDB" id="FungiDB:YALI1_A09021g"/>
<evidence type="ECO:0000313" key="1">
    <source>
        <dbReference type="EMBL" id="AOW00437.1"/>
    </source>
</evidence>
<dbReference type="EMBL" id="CP017553">
    <property type="protein sequence ID" value="AOW00437.1"/>
    <property type="molecule type" value="Genomic_DNA"/>
</dbReference>
<organism evidence="1 2">
    <name type="scientific">Yarrowia lipolytica</name>
    <name type="common">Candida lipolytica</name>
    <dbReference type="NCBI Taxonomy" id="4952"/>
    <lineage>
        <taxon>Eukaryota</taxon>
        <taxon>Fungi</taxon>
        <taxon>Dikarya</taxon>
        <taxon>Ascomycota</taxon>
        <taxon>Saccharomycotina</taxon>
        <taxon>Dipodascomycetes</taxon>
        <taxon>Dipodascales</taxon>
        <taxon>Dipodascales incertae sedis</taxon>
        <taxon>Yarrowia</taxon>
    </lineage>
</organism>
<evidence type="ECO:0000313" key="2">
    <source>
        <dbReference type="Proteomes" id="UP000182444"/>
    </source>
</evidence>
<sequence length="179" mass="19273">MIERLIYAVPIVVSRSNFLGRLNKNQSLHHLLLWLLVEFRHCPPGNFSACHCVFIGICRSAALVLARCGSSRLGLARGSDSVSAVPLNVIPGVLIGDMSLFKRLSITLGIQGYSEASNMRTSWGTVCNTIVGEWGGNVEPCLNISTSQGVAPQGATHTFGAHGQCFVLVTASHPWRQDS</sequence>